<dbReference type="GeneID" id="20805045"/>
<evidence type="ECO:0000313" key="1">
    <source>
        <dbReference type="EMBL" id="ETV85237.1"/>
    </source>
</evidence>
<gene>
    <name evidence="1" type="ORF">H257_03049</name>
</gene>
<accession>W4H004</accession>
<reference evidence="1" key="1">
    <citation type="submission" date="2013-12" db="EMBL/GenBank/DDBJ databases">
        <title>The Genome Sequence of Aphanomyces astaci APO3.</title>
        <authorList>
            <consortium name="The Broad Institute Genomics Platform"/>
            <person name="Russ C."/>
            <person name="Tyler B."/>
            <person name="van West P."/>
            <person name="Dieguez-Uribeondo J."/>
            <person name="Young S.K."/>
            <person name="Zeng Q."/>
            <person name="Gargeya S."/>
            <person name="Fitzgerald M."/>
            <person name="Abouelleil A."/>
            <person name="Alvarado L."/>
            <person name="Chapman S.B."/>
            <person name="Gainer-Dewar J."/>
            <person name="Goldberg J."/>
            <person name="Griggs A."/>
            <person name="Gujja S."/>
            <person name="Hansen M."/>
            <person name="Howarth C."/>
            <person name="Imamovic A."/>
            <person name="Ireland A."/>
            <person name="Larimer J."/>
            <person name="McCowan C."/>
            <person name="Murphy C."/>
            <person name="Pearson M."/>
            <person name="Poon T.W."/>
            <person name="Priest M."/>
            <person name="Roberts A."/>
            <person name="Saif S."/>
            <person name="Shea T."/>
            <person name="Sykes S."/>
            <person name="Wortman J."/>
            <person name="Nusbaum C."/>
            <person name="Birren B."/>
        </authorList>
    </citation>
    <scope>NUCLEOTIDE SEQUENCE [LARGE SCALE GENOMIC DNA]</scope>
    <source>
        <strain evidence="1">APO3</strain>
    </source>
</reference>
<proteinExistence type="predicted"/>
<organism evidence="1">
    <name type="scientific">Aphanomyces astaci</name>
    <name type="common">Crayfish plague agent</name>
    <dbReference type="NCBI Taxonomy" id="112090"/>
    <lineage>
        <taxon>Eukaryota</taxon>
        <taxon>Sar</taxon>
        <taxon>Stramenopiles</taxon>
        <taxon>Oomycota</taxon>
        <taxon>Saprolegniomycetes</taxon>
        <taxon>Saprolegniales</taxon>
        <taxon>Verrucalvaceae</taxon>
        <taxon>Aphanomyces</taxon>
    </lineage>
</organism>
<dbReference type="EMBL" id="KI913118">
    <property type="protein sequence ID" value="ETV85237.1"/>
    <property type="molecule type" value="Genomic_DNA"/>
</dbReference>
<dbReference type="VEuPathDB" id="FungiDB:H257_03049"/>
<dbReference type="AlphaFoldDB" id="W4H004"/>
<protein>
    <submittedName>
        <fullName evidence="1">Uncharacterized protein</fullName>
    </submittedName>
</protein>
<sequence>MACPHVLKYTKNWPTPMYTLRRPSMRTTLSAVAFATVQHPSRNVRRPREPRRVFLPADPSTRHVHGFVDHVQPCRSLGMGRDARARHHSVLYFVRPGLVVCRRGVWPSHTPKYYEYFSNDSFCVFGYQSTYINI</sequence>
<name>W4H004_APHAT</name>
<dbReference type="RefSeq" id="XP_009825255.1">
    <property type="nucleotide sequence ID" value="XM_009826953.1"/>
</dbReference>